<keyword evidence="1" id="KW-0472">Membrane</keyword>
<keyword evidence="1" id="KW-1133">Transmembrane helix</keyword>
<dbReference type="EMBL" id="CP094970">
    <property type="protein sequence ID" value="UYM04963.1"/>
    <property type="molecule type" value="Genomic_DNA"/>
</dbReference>
<protein>
    <submittedName>
        <fullName evidence="2">Uncharacterized protein</fullName>
    </submittedName>
</protein>
<dbReference type="AlphaFoldDB" id="A0AA46YLK5"/>
<dbReference type="Proteomes" id="UP001164390">
    <property type="component" value="Chromosome"/>
</dbReference>
<sequence length="114" mass="12577">MTLLIRILRSRAVITLVTVAVLLAAWNAYLAVRAPSRVDADLKEQAESGQPVRVAVQLGFPAERFHTLELQKYGRVSGVDGKVIELRDVRPESVNAIARIYWVDEVHAAESPAS</sequence>
<name>A0AA46YLK5_9ACTN</name>
<organism evidence="2 3">
    <name type="scientific">Solicola gregarius</name>
    <dbReference type="NCBI Taxonomy" id="2908642"/>
    <lineage>
        <taxon>Bacteria</taxon>
        <taxon>Bacillati</taxon>
        <taxon>Actinomycetota</taxon>
        <taxon>Actinomycetes</taxon>
        <taxon>Propionibacteriales</taxon>
        <taxon>Nocardioidaceae</taxon>
        <taxon>Solicola</taxon>
    </lineage>
</organism>
<feature type="transmembrane region" description="Helical" evidence="1">
    <location>
        <begin position="12"/>
        <end position="32"/>
    </location>
</feature>
<proteinExistence type="predicted"/>
<evidence type="ECO:0000256" key="1">
    <source>
        <dbReference type="SAM" id="Phobius"/>
    </source>
</evidence>
<keyword evidence="1" id="KW-0812">Transmembrane</keyword>
<evidence type="ECO:0000313" key="3">
    <source>
        <dbReference type="Proteomes" id="UP001164390"/>
    </source>
</evidence>
<accession>A0AA46YLK5</accession>
<gene>
    <name evidence="2" type="ORF">L0C25_20950</name>
</gene>
<reference evidence="2" key="1">
    <citation type="submission" date="2022-01" db="EMBL/GenBank/DDBJ databases">
        <title>Nocardioidaceae gen. sp. A5X3R13.</title>
        <authorList>
            <person name="Lopez Marin M.A."/>
            <person name="Uhlik O."/>
        </authorList>
    </citation>
    <scope>NUCLEOTIDE SEQUENCE</scope>
    <source>
        <strain evidence="2">A5X3R13</strain>
    </source>
</reference>
<keyword evidence="3" id="KW-1185">Reference proteome</keyword>
<dbReference type="KEGG" id="sgrg:L0C25_20950"/>
<evidence type="ECO:0000313" key="2">
    <source>
        <dbReference type="EMBL" id="UYM04963.1"/>
    </source>
</evidence>
<dbReference type="RefSeq" id="WP_271633726.1">
    <property type="nucleotide sequence ID" value="NZ_CP094970.1"/>
</dbReference>